<name>A0ABM0KAP7_APLCA</name>
<evidence type="ECO:0000313" key="3">
    <source>
        <dbReference type="Proteomes" id="UP000694888"/>
    </source>
</evidence>
<dbReference type="InterPro" id="IPR036056">
    <property type="entry name" value="Fibrinogen-like_C"/>
</dbReference>
<dbReference type="InterPro" id="IPR050373">
    <property type="entry name" value="Fibrinogen_C-term_domain"/>
</dbReference>
<organism evidence="3 4">
    <name type="scientific">Aplysia californica</name>
    <name type="common">California sea hare</name>
    <dbReference type="NCBI Taxonomy" id="6500"/>
    <lineage>
        <taxon>Eukaryota</taxon>
        <taxon>Metazoa</taxon>
        <taxon>Spiralia</taxon>
        <taxon>Lophotrochozoa</taxon>
        <taxon>Mollusca</taxon>
        <taxon>Gastropoda</taxon>
        <taxon>Heterobranchia</taxon>
        <taxon>Euthyneura</taxon>
        <taxon>Tectipleura</taxon>
        <taxon>Aplysiida</taxon>
        <taxon>Aplysioidea</taxon>
        <taxon>Aplysiidae</taxon>
        <taxon>Aplysia</taxon>
    </lineage>
</organism>
<evidence type="ECO:0000259" key="2">
    <source>
        <dbReference type="PROSITE" id="PS51406"/>
    </source>
</evidence>
<feature type="signal peptide" evidence="1">
    <location>
        <begin position="1"/>
        <end position="22"/>
    </location>
</feature>
<dbReference type="SMART" id="SM00186">
    <property type="entry name" value="FBG"/>
    <property type="match status" value="1"/>
</dbReference>
<keyword evidence="1" id="KW-0732">Signal</keyword>
<sequence length="443" mass="49852">MDANWASRKLILAAALFLSSSACVLNVTTPEVEVGQTANVSLECFNLYPIPDVSDILVMRILKWDHDEWNSVAEIKSGDDAEVRQKSKDVFAEGKIGSVGESFLRLTWPVATNNTVGQYRCDLVSFTLQENVLWLKSLPVLVMRKRDLTVQMLSEIVEQNQNACFQQLSSQKQDILENITATAEVLEARSESQLKNQLQVLSDMVEEYIESMKAIVEKTKKEFLQQIGDLGAGSGSEIQPKPCAGVQGPGPRPVVVLSSGMKVVCDTQTDNGGWVVFQRRASADVDFYRRWEDYKNGFGNLSGNFWLGLEKVHQLTSQGRYEMRIDMTFEGKDYYASYKNFSLSGESENYKIYISGFSGNVEDNLDFHNGSMFSTKDRDNDHDYAQHCAEQFHGGWWYHVGCFHACLNGEWGSTVRAKGLHWVHLTGYTASVSLSEMKIRPHP</sequence>
<dbReference type="CDD" id="cd00087">
    <property type="entry name" value="FReD"/>
    <property type="match status" value="1"/>
</dbReference>
<dbReference type="PANTHER" id="PTHR19143">
    <property type="entry name" value="FIBRINOGEN/TENASCIN/ANGIOPOEITIN"/>
    <property type="match status" value="1"/>
</dbReference>
<gene>
    <name evidence="4" type="primary">LOC101854228</name>
</gene>
<dbReference type="PANTHER" id="PTHR19143:SF254">
    <property type="entry name" value="TENASCIN-R"/>
    <property type="match status" value="1"/>
</dbReference>
<accession>A0ABM0KAP7</accession>
<evidence type="ECO:0000313" key="4">
    <source>
        <dbReference type="RefSeq" id="XP_005113021.3"/>
    </source>
</evidence>
<dbReference type="SUPFAM" id="SSF56496">
    <property type="entry name" value="Fibrinogen C-terminal domain-like"/>
    <property type="match status" value="1"/>
</dbReference>
<proteinExistence type="predicted"/>
<dbReference type="Gene3D" id="3.90.215.10">
    <property type="entry name" value="Gamma Fibrinogen, chain A, domain 1"/>
    <property type="match status" value="1"/>
</dbReference>
<dbReference type="Pfam" id="PF00147">
    <property type="entry name" value="Fibrinogen_C"/>
    <property type="match status" value="1"/>
</dbReference>
<protein>
    <submittedName>
        <fullName evidence="4">Techylectin-5B isoform X1</fullName>
    </submittedName>
</protein>
<reference evidence="4" key="1">
    <citation type="submission" date="2025-08" db="UniProtKB">
        <authorList>
            <consortium name="RefSeq"/>
        </authorList>
    </citation>
    <scope>IDENTIFICATION</scope>
</reference>
<dbReference type="Proteomes" id="UP000694888">
    <property type="component" value="Unplaced"/>
</dbReference>
<feature type="domain" description="Fibrinogen C-terminal" evidence="2">
    <location>
        <begin position="234"/>
        <end position="443"/>
    </location>
</feature>
<dbReference type="PROSITE" id="PS51406">
    <property type="entry name" value="FIBRINOGEN_C_2"/>
    <property type="match status" value="1"/>
</dbReference>
<dbReference type="GeneID" id="101854228"/>
<dbReference type="InterPro" id="IPR014716">
    <property type="entry name" value="Fibrinogen_a/b/g_C_1"/>
</dbReference>
<evidence type="ECO:0000256" key="1">
    <source>
        <dbReference type="SAM" id="SignalP"/>
    </source>
</evidence>
<feature type="chain" id="PRO_5046178191" evidence="1">
    <location>
        <begin position="23"/>
        <end position="443"/>
    </location>
</feature>
<keyword evidence="3" id="KW-1185">Reference proteome</keyword>
<dbReference type="RefSeq" id="XP_005113021.3">
    <property type="nucleotide sequence ID" value="XM_005112964.3"/>
</dbReference>
<dbReference type="InterPro" id="IPR002181">
    <property type="entry name" value="Fibrinogen_a/b/g_C_dom"/>
</dbReference>